<keyword evidence="7" id="KW-1185">Reference proteome</keyword>
<dbReference type="GO" id="GO:0016020">
    <property type="term" value="C:membrane"/>
    <property type="evidence" value="ECO:0007669"/>
    <property type="project" value="UniProtKB-SubCell"/>
</dbReference>
<evidence type="ECO:0000256" key="1">
    <source>
        <dbReference type="ARBA" id="ARBA00004141"/>
    </source>
</evidence>
<dbReference type="InterPro" id="IPR032808">
    <property type="entry name" value="DoxX"/>
</dbReference>
<evidence type="ECO:0000313" key="7">
    <source>
        <dbReference type="Proteomes" id="UP000266118"/>
    </source>
</evidence>
<dbReference type="Proteomes" id="UP000266118">
    <property type="component" value="Chromosome"/>
</dbReference>
<feature type="transmembrane region" description="Helical" evidence="5">
    <location>
        <begin position="68"/>
        <end position="89"/>
    </location>
</feature>
<evidence type="ECO:0000313" key="6">
    <source>
        <dbReference type="EMBL" id="AYD48645.1"/>
    </source>
</evidence>
<evidence type="ECO:0000256" key="3">
    <source>
        <dbReference type="ARBA" id="ARBA00022989"/>
    </source>
</evidence>
<feature type="transmembrane region" description="Helical" evidence="5">
    <location>
        <begin position="5"/>
        <end position="23"/>
    </location>
</feature>
<accession>A0A386HS09</accession>
<feature type="transmembrane region" description="Helical" evidence="5">
    <location>
        <begin position="43"/>
        <end position="61"/>
    </location>
</feature>
<reference evidence="6 7" key="1">
    <citation type="submission" date="2018-09" db="EMBL/GenBank/DDBJ databases">
        <title>Arachidicoccus sp. nov., a bacterium isolated from soil.</title>
        <authorList>
            <person name="Weon H.-Y."/>
            <person name="Kwon S.-W."/>
            <person name="Lee S.A."/>
        </authorList>
    </citation>
    <scope>NUCLEOTIDE SEQUENCE [LARGE SCALE GENOMIC DNA]</scope>
    <source>
        <strain evidence="6 7">KIS59-12</strain>
    </source>
</reference>
<dbReference type="OrthoDB" id="676045at2"/>
<protein>
    <submittedName>
        <fullName evidence="6">DoxX family membrane protein</fullName>
    </submittedName>
</protein>
<keyword evidence="3 5" id="KW-1133">Transmembrane helix</keyword>
<dbReference type="Pfam" id="PF07681">
    <property type="entry name" value="DoxX"/>
    <property type="match status" value="1"/>
</dbReference>
<dbReference type="EMBL" id="CP032489">
    <property type="protein sequence ID" value="AYD48645.1"/>
    <property type="molecule type" value="Genomic_DNA"/>
</dbReference>
<keyword evidence="4 5" id="KW-0472">Membrane</keyword>
<organism evidence="6 7">
    <name type="scientific">Arachidicoccus soli</name>
    <dbReference type="NCBI Taxonomy" id="2341117"/>
    <lineage>
        <taxon>Bacteria</taxon>
        <taxon>Pseudomonadati</taxon>
        <taxon>Bacteroidota</taxon>
        <taxon>Chitinophagia</taxon>
        <taxon>Chitinophagales</taxon>
        <taxon>Chitinophagaceae</taxon>
        <taxon>Arachidicoccus</taxon>
    </lineage>
</organism>
<gene>
    <name evidence="6" type="ORF">D6B99_14160</name>
</gene>
<keyword evidence="2 5" id="KW-0812">Transmembrane</keyword>
<evidence type="ECO:0000256" key="5">
    <source>
        <dbReference type="SAM" id="Phobius"/>
    </source>
</evidence>
<evidence type="ECO:0000256" key="2">
    <source>
        <dbReference type="ARBA" id="ARBA00022692"/>
    </source>
</evidence>
<sequence>MNKNIVLRVAQIIFAIPFLFFGINHLVMGSQMAGMVPISPATFWVYFTGIAQILAAVAFIINVQAKLAAYLLALFLLIVIVSIHLPAAFKDFASGSTMLVKDIGLLGGTLLVAAAHNKKRKTI</sequence>
<name>A0A386HS09_9BACT</name>
<feature type="transmembrane region" description="Helical" evidence="5">
    <location>
        <begin position="95"/>
        <end position="115"/>
    </location>
</feature>
<comment type="subcellular location">
    <subcellularLocation>
        <location evidence="1">Membrane</location>
        <topology evidence="1">Multi-pass membrane protein</topology>
    </subcellularLocation>
</comment>
<evidence type="ECO:0000256" key="4">
    <source>
        <dbReference type="ARBA" id="ARBA00023136"/>
    </source>
</evidence>
<proteinExistence type="predicted"/>
<dbReference type="RefSeq" id="WP_119989591.1">
    <property type="nucleotide sequence ID" value="NZ_CP032489.1"/>
</dbReference>
<dbReference type="AlphaFoldDB" id="A0A386HS09"/>
<dbReference type="KEGG" id="ark:D6B99_14160"/>